<keyword evidence="4" id="KW-0489">Methyltransferase</keyword>
<evidence type="ECO:0000256" key="2">
    <source>
        <dbReference type="SAM" id="Phobius"/>
    </source>
</evidence>
<dbReference type="CDD" id="cd02440">
    <property type="entry name" value="AdoMet_MTases"/>
    <property type="match status" value="1"/>
</dbReference>
<dbReference type="InterPro" id="IPR041698">
    <property type="entry name" value="Methyltransf_25"/>
</dbReference>
<keyword evidence="5" id="KW-1185">Reference proteome</keyword>
<organism evidence="4 5">
    <name type="scientific">Pedobacter psychroterrae</name>
    <dbReference type="NCBI Taxonomy" id="2530453"/>
    <lineage>
        <taxon>Bacteria</taxon>
        <taxon>Pseudomonadati</taxon>
        <taxon>Bacteroidota</taxon>
        <taxon>Sphingobacteriia</taxon>
        <taxon>Sphingobacteriales</taxon>
        <taxon>Sphingobacteriaceae</taxon>
        <taxon>Pedobacter</taxon>
    </lineage>
</organism>
<dbReference type="InterPro" id="IPR029063">
    <property type="entry name" value="SAM-dependent_MTases_sf"/>
</dbReference>
<evidence type="ECO:0000256" key="1">
    <source>
        <dbReference type="ARBA" id="ARBA00022679"/>
    </source>
</evidence>
<reference evidence="4 5" key="1">
    <citation type="submission" date="2019-02" db="EMBL/GenBank/DDBJ databases">
        <title>Pedobacter sp. RP-1-14 sp. nov., isolated from Arctic soil.</title>
        <authorList>
            <person name="Dahal R.H."/>
        </authorList>
    </citation>
    <scope>NUCLEOTIDE SEQUENCE [LARGE SCALE GENOMIC DNA]</scope>
    <source>
        <strain evidence="4 5">RP-1-14</strain>
    </source>
</reference>
<evidence type="ECO:0000313" key="4">
    <source>
        <dbReference type="EMBL" id="TCD01811.1"/>
    </source>
</evidence>
<comment type="caution">
    <text evidence="4">The sequence shown here is derived from an EMBL/GenBank/DDBJ whole genome shotgun (WGS) entry which is preliminary data.</text>
</comment>
<keyword evidence="2" id="KW-0472">Membrane</keyword>
<keyword evidence="2" id="KW-1133">Transmembrane helix</keyword>
<evidence type="ECO:0000313" key="5">
    <source>
        <dbReference type="Proteomes" id="UP000293347"/>
    </source>
</evidence>
<dbReference type="OrthoDB" id="9800454at2"/>
<dbReference type="SUPFAM" id="SSF53335">
    <property type="entry name" value="S-adenosyl-L-methionine-dependent methyltransferases"/>
    <property type="match status" value="1"/>
</dbReference>
<accession>A0A4R0NLY6</accession>
<name>A0A4R0NLY6_9SPHI</name>
<dbReference type="EMBL" id="SJSL01000002">
    <property type="protein sequence ID" value="TCD01811.1"/>
    <property type="molecule type" value="Genomic_DNA"/>
</dbReference>
<dbReference type="Proteomes" id="UP000293347">
    <property type="component" value="Unassembled WGS sequence"/>
</dbReference>
<gene>
    <name evidence="4" type="ORF">EZ437_10405</name>
</gene>
<dbReference type="GO" id="GO:0032259">
    <property type="term" value="P:methylation"/>
    <property type="evidence" value="ECO:0007669"/>
    <property type="project" value="UniProtKB-KW"/>
</dbReference>
<dbReference type="AlphaFoldDB" id="A0A4R0NLY6"/>
<dbReference type="PANTHER" id="PTHR43861">
    <property type="entry name" value="TRANS-ACONITATE 2-METHYLTRANSFERASE-RELATED"/>
    <property type="match status" value="1"/>
</dbReference>
<dbReference type="GO" id="GO:0008168">
    <property type="term" value="F:methyltransferase activity"/>
    <property type="evidence" value="ECO:0007669"/>
    <property type="project" value="UniProtKB-KW"/>
</dbReference>
<keyword evidence="2" id="KW-0812">Transmembrane</keyword>
<proteinExistence type="predicted"/>
<dbReference type="PANTHER" id="PTHR43861:SF3">
    <property type="entry name" value="PUTATIVE (AFU_ORTHOLOGUE AFUA_2G14390)-RELATED"/>
    <property type="match status" value="1"/>
</dbReference>
<feature type="domain" description="Methyltransferase" evidence="3">
    <location>
        <begin position="52"/>
        <end position="141"/>
    </location>
</feature>
<keyword evidence="1 4" id="KW-0808">Transferase</keyword>
<evidence type="ECO:0000259" key="3">
    <source>
        <dbReference type="Pfam" id="PF13649"/>
    </source>
</evidence>
<protein>
    <submittedName>
        <fullName evidence="4">Methyltransferase domain-containing protein</fullName>
    </submittedName>
</protein>
<feature type="transmembrane region" description="Helical" evidence="2">
    <location>
        <begin position="156"/>
        <end position="175"/>
    </location>
</feature>
<sequence length="225" mass="25977">MDDFSMEGDILKDALDKIADINRLLGGNKVTLQGVKKLLEAGKFQKYQEISILDVGCGNGDMIRTLADYAAENGLKFKLTGMDANAFTVHHARSLSVSYPNISYLCADIFEEIKQERVYDVILCTLTLHHFKDEEIIGLIKCFTLRARMGIVVNDLHRTAIAYYLFIAICFVFRLNKMSRDDGLVSILRGFKKADLIRYSKQIKLKKYTLRWKWAFRYQWIINTR</sequence>
<dbReference type="Pfam" id="PF13649">
    <property type="entry name" value="Methyltransf_25"/>
    <property type="match status" value="1"/>
</dbReference>
<dbReference type="Gene3D" id="3.40.50.150">
    <property type="entry name" value="Vaccinia Virus protein VP39"/>
    <property type="match status" value="1"/>
</dbReference>